<comment type="caution">
    <text evidence="1">The sequence shown here is derived from an EMBL/GenBank/DDBJ whole genome shotgun (WGS) entry which is preliminary data.</text>
</comment>
<proteinExistence type="predicted"/>
<protein>
    <submittedName>
        <fullName evidence="1">Uncharacterized protein</fullName>
    </submittedName>
</protein>
<organism evidence="1">
    <name type="scientific">Planktothricoides sp. SpSt-374</name>
    <dbReference type="NCBI Taxonomy" id="2282167"/>
    <lineage>
        <taxon>Bacteria</taxon>
        <taxon>Bacillati</taxon>
        <taxon>Cyanobacteriota</taxon>
        <taxon>Cyanophyceae</taxon>
        <taxon>Oscillatoriophycideae</taxon>
        <taxon>Oscillatoriales</taxon>
        <taxon>Oscillatoriaceae</taxon>
        <taxon>Planktothricoides</taxon>
    </lineage>
</organism>
<name>A0A7C3VHD7_9CYAN</name>
<reference evidence="1" key="1">
    <citation type="journal article" date="2020" name="mSystems">
        <title>Genome- and Community-Level Interaction Insights into Carbon Utilization and Element Cycling Functions of Hydrothermarchaeota in Hydrothermal Sediment.</title>
        <authorList>
            <person name="Zhou Z."/>
            <person name="Liu Y."/>
            <person name="Xu W."/>
            <person name="Pan J."/>
            <person name="Luo Z.H."/>
            <person name="Li M."/>
        </authorList>
    </citation>
    <scope>NUCLEOTIDE SEQUENCE [LARGE SCALE GENOMIC DNA]</scope>
    <source>
        <strain evidence="1">SpSt-374</strain>
    </source>
</reference>
<sequence>MGFQKPTGEFWGLGGHGAIDISRFWCYLNVAVLLQGIIGDNLVVKLSFVVAQLLKSLGFMRNLDNAVPPTTGNLGAKKPGFCDNLGIKTEI</sequence>
<accession>A0A7C3VHD7</accession>
<evidence type="ECO:0000313" key="1">
    <source>
        <dbReference type="EMBL" id="HGG01514.1"/>
    </source>
</evidence>
<gene>
    <name evidence="1" type="ORF">ENR15_12915</name>
</gene>
<dbReference type="EMBL" id="DSPX01000129">
    <property type="protein sequence ID" value="HGG01514.1"/>
    <property type="molecule type" value="Genomic_DNA"/>
</dbReference>
<dbReference type="AlphaFoldDB" id="A0A7C3VHD7"/>